<evidence type="ECO:0000256" key="2">
    <source>
        <dbReference type="ARBA" id="ARBA00006479"/>
    </source>
</evidence>
<reference evidence="4" key="1">
    <citation type="journal article" date="2014" name="Int. J. Syst. Evol. Microbiol.">
        <title>Complete genome sequence of Corynebacterium casei LMG S-19264T (=DSM 44701T), isolated from a smear-ripened cheese.</title>
        <authorList>
            <consortium name="US DOE Joint Genome Institute (JGI-PGF)"/>
            <person name="Walter F."/>
            <person name="Albersmeier A."/>
            <person name="Kalinowski J."/>
            <person name="Ruckert C."/>
        </authorList>
    </citation>
    <scope>NUCLEOTIDE SEQUENCE</scope>
    <source>
        <strain evidence="4">JCM 18487</strain>
    </source>
</reference>
<dbReference type="Gene3D" id="3.30.420.40">
    <property type="match status" value="2"/>
</dbReference>
<dbReference type="GO" id="GO:0016301">
    <property type="term" value="F:kinase activity"/>
    <property type="evidence" value="ECO:0007669"/>
    <property type="project" value="UniProtKB-KW"/>
</dbReference>
<evidence type="ECO:0000313" key="5">
    <source>
        <dbReference type="Proteomes" id="UP000637695"/>
    </source>
</evidence>
<dbReference type="Proteomes" id="UP000637695">
    <property type="component" value="Unassembled WGS sequence"/>
</dbReference>
<comment type="similarity">
    <text evidence="2">Belongs to the ROK (NagC/XylR) family.</text>
</comment>
<keyword evidence="4" id="KW-0418">Kinase</keyword>
<sequence>MKVLPTVLRKVNERRVLNVIRMRGRVSRPEIGMETGLTQPTVIRIVDALLEQGWLREVGYAESSMGRPPKLVEVNPHTPVAVGVELGRLRVRVAFVNLLGEIRQYHEVDADEIDGVRALVEHVARWIEAYGYRMEDVIGVGLAAPSFPNSDEFRDWHQEPVVDAIESELGMTAWLENDANAAVLGEMWFGLGQEARHLVFVLSEIGVGAGIAVNGSIYKGDHDAAGEFSRTIVTFEDGEPKTLASSGDAVAILNAVRAAKGLTLSRGHPEPSLLEAVIRRAKEGLAPEADIVRRALDFMAAGIINLVHVIDPSMVILGGHTFFADPFMVEETQRRIEAWMPARRIPIVVTQFGSRAVAVGAATLVLQHVYDHTQVIG</sequence>
<dbReference type="Gene3D" id="1.10.10.10">
    <property type="entry name" value="Winged helix-like DNA-binding domain superfamily/Winged helix DNA-binding domain"/>
    <property type="match status" value="1"/>
</dbReference>
<dbReference type="AlphaFoldDB" id="A0A917K5A9"/>
<keyword evidence="4" id="KW-0808">Transferase</keyword>
<evidence type="ECO:0000256" key="3">
    <source>
        <dbReference type="ARBA" id="ARBA00022629"/>
    </source>
</evidence>
<gene>
    <name evidence="4" type="ORF">GCM10010885_07220</name>
</gene>
<protein>
    <submittedName>
        <fullName evidence="4">Sugar kinase</fullName>
    </submittedName>
</protein>
<proteinExistence type="inferred from homology"/>
<comment type="caution">
    <text evidence="4">The sequence shown here is derived from an EMBL/GenBank/DDBJ whole genome shotgun (WGS) entry which is preliminary data.</text>
</comment>
<dbReference type="GO" id="GO:0042732">
    <property type="term" value="P:D-xylose metabolic process"/>
    <property type="evidence" value="ECO:0007669"/>
    <property type="project" value="UniProtKB-KW"/>
</dbReference>
<evidence type="ECO:0000256" key="1">
    <source>
        <dbReference type="ARBA" id="ARBA00002486"/>
    </source>
</evidence>
<keyword evidence="3" id="KW-0119">Carbohydrate metabolism</keyword>
<dbReference type="Pfam" id="PF00480">
    <property type="entry name" value="ROK"/>
    <property type="match status" value="1"/>
</dbReference>
<reference evidence="4" key="2">
    <citation type="submission" date="2020-09" db="EMBL/GenBank/DDBJ databases">
        <authorList>
            <person name="Sun Q."/>
            <person name="Ohkuma M."/>
        </authorList>
    </citation>
    <scope>NUCLEOTIDE SEQUENCE</scope>
    <source>
        <strain evidence="4">JCM 18487</strain>
    </source>
</reference>
<keyword evidence="5" id="KW-1185">Reference proteome</keyword>
<dbReference type="PANTHER" id="PTHR18964:SF149">
    <property type="entry name" value="BIFUNCTIONAL UDP-N-ACETYLGLUCOSAMINE 2-EPIMERASE_N-ACETYLMANNOSAMINE KINASE"/>
    <property type="match status" value="1"/>
</dbReference>
<dbReference type="InterPro" id="IPR043129">
    <property type="entry name" value="ATPase_NBD"/>
</dbReference>
<dbReference type="PANTHER" id="PTHR18964">
    <property type="entry name" value="ROK (REPRESSOR, ORF, KINASE) FAMILY"/>
    <property type="match status" value="1"/>
</dbReference>
<organism evidence="4 5">
    <name type="scientific">Alicyclobacillus cellulosilyticus</name>
    <dbReference type="NCBI Taxonomy" id="1003997"/>
    <lineage>
        <taxon>Bacteria</taxon>
        <taxon>Bacillati</taxon>
        <taxon>Bacillota</taxon>
        <taxon>Bacilli</taxon>
        <taxon>Bacillales</taxon>
        <taxon>Alicyclobacillaceae</taxon>
        <taxon>Alicyclobacillus</taxon>
    </lineage>
</organism>
<dbReference type="EMBL" id="BMOY01000007">
    <property type="protein sequence ID" value="GGJ00572.1"/>
    <property type="molecule type" value="Genomic_DNA"/>
</dbReference>
<dbReference type="InterPro" id="IPR036390">
    <property type="entry name" value="WH_DNA-bd_sf"/>
</dbReference>
<comment type="function">
    <text evidence="1">Transcriptional repressor of xylose-utilizing enzymes.</text>
</comment>
<dbReference type="SUPFAM" id="SSF53067">
    <property type="entry name" value="Actin-like ATPase domain"/>
    <property type="match status" value="1"/>
</dbReference>
<name>A0A917K5A9_9BACL</name>
<dbReference type="RefSeq" id="WP_188881196.1">
    <property type="nucleotide sequence ID" value="NZ_BMOY01000007.1"/>
</dbReference>
<evidence type="ECO:0000313" key="4">
    <source>
        <dbReference type="EMBL" id="GGJ00572.1"/>
    </source>
</evidence>
<dbReference type="InterPro" id="IPR036388">
    <property type="entry name" value="WH-like_DNA-bd_sf"/>
</dbReference>
<dbReference type="InterPro" id="IPR000600">
    <property type="entry name" value="ROK"/>
</dbReference>
<dbReference type="SUPFAM" id="SSF46785">
    <property type="entry name" value="Winged helix' DNA-binding domain"/>
    <property type="match status" value="1"/>
</dbReference>
<accession>A0A917K5A9</accession>
<keyword evidence="3" id="KW-0859">Xylose metabolism</keyword>